<proteinExistence type="predicted"/>
<evidence type="ECO:0000256" key="2">
    <source>
        <dbReference type="SAM" id="Phobius"/>
    </source>
</evidence>
<reference evidence="3" key="1">
    <citation type="submission" date="2023-07" db="EMBL/GenBank/DDBJ databases">
        <title>Black Yeasts Isolated from many extreme environments.</title>
        <authorList>
            <person name="Coleine C."/>
            <person name="Stajich J.E."/>
            <person name="Selbmann L."/>
        </authorList>
    </citation>
    <scope>NUCLEOTIDE SEQUENCE</scope>
    <source>
        <strain evidence="3">CCFEE 5485</strain>
    </source>
</reference>
<keyword evidence="2" id="KW-0472">Membrane</keyword>
<sequence length="115" mass="12872">MAPSWAVPVGSLLGLVAVGLIFVAWFFPHAWKKGTQAERDLVDGLPEETREARIKYNRAIIKRYEKRLARERGEFVDDSDDDLEMQAPEPPPPAYVPTEHSKVPAERTAGAQESV</sequence>
<feature type="transmembrane region" description="Helical" evidence="2">
    <location>
        <begin position="6"/>
        <end position="27"/>
    </location>
</feature>
<accession>A0AAE1C3H2</accession>
<evidence type="ECO:0000313" key="4">
    <source>
        <dbReference type="Proteomes" id="UP001274830"/>
    </source>
</evidence>
<dbReference type="EMBL" id="JAUTXT010000010">
    <property type="protein sequence ID" value="KAK3676393.1"/>
    <property type="molecule type" value="Genomic_DNA"/>
</dbReference>
<keyword evidence="4" id="KW-1185">Reference proteome</keyword>
<keyword evidence="2" id="KW-0812">Transmembrane</keyword>
<dbReference type="Proteomes" id="UP001274830">
    <property type="component" value="Unassembled WGS sequence"/>
</dbReference>
<gene>
    <name evidence="3" type="ORF">LTR78_003669</name>
</gene>
<feature type="region of interest" description="Disordered" evidence="1">
    <location>
        <begin position="73"/>
        <end position="115"/>
    </location>
</feature>
<comment type="caution">
    <text evidence="3">The sequence shown here is derived from an EMBL/GenBank/DDBJ whole genome shotgun (WGS) entry which is preliminary data.</text>
</comment>
<organism evidence="3 4">
    <name type="scientific">Recurvomyces mirabilis</name>
    <dbReference type="NCBI Taxonomy" id="574656"/>
    <lineage>
        <taxon>Eukaryota</taxon>
        <taxon>Fungi</taxon>
        <taxon>Dikarya</taxon>
        <taxon>Ascomycota</taxon>
        <taxon>Pezizomycotina</taxon>
        <taxon>Dothideomycetes</taxon>
        <taxon>Dothideomycetidae</taxon>
        <taxon>Mycosphaerellales</taxon>
        <taxon>Teratosphaeriaceae</taxon>
        <taxon>Recurvomyces</taxon>
    </lineage>
</organism>
<evidence type="ECO:0000256" key="1">
    <source>
        <dbReference type="SAM" id="MobiDB-lite"/>
    </source>
</evidence>
<keyword evidence="2" id="KW-1133">Transmembrane helix</keyword>
<dbReference type="AlphaFoldDB" id="A0AAE1C3H2"/>
<protein>
    <submittedName>
        <fullName evidence="3">Uncharacterized protein</fullName>
    </submittedName>
</protein>
<name>A0AAE1C3H2_9PEZI</name>
<evidence type="ECO:0000313" key="3">
    <source>
        <dbReference type="EMBL" id="KAK3676393.1"/>
    </source>
</evidence>